<reference evidence="3" key="1">
    <citation type="submission" date="2017-04" db="EMBL/GenBank/DDBJ databases">
        <authorList>
            <person name="Varghese N."/>
            <person name="Submissions S."/>
        </authorList>
    </citation>
    <scope>NUCLEOTIDE SEQUENCE [LARGE SCALE GENOMIC DNA]</scope>
    <source>
        <strain evidence="3">RKEM611</strain>
    </source>
</reference>
<evidence type="ECO:0000313" key="3">
    <source>
        <dbReference type="Proteomes" id="UP000192907"/>
    </source>
</evidence>
<dbReference type="PANTHER" id="PTHR48079:SF6">
    <property type="entry name" value="NAD(P)-BINDING DOMAIN-CONTAINING PROTEIN-RELATED"/>
    <property type="match status" value="1"/>
</dbReference>
<dbReference type="RefSeq" id="WP_132317103.1">
    <property type="nucleotide sequence ID" value="NZ_FWZT01000005.1"/>
</dbReference>
<accession>A0A1Y6BQL6</accession>
<protein>
    <submittedName>
        <fullName evidence="2">Nucleoside-diphosphate-sugar epimerase</fullName>
    </submittedName>
</protein>
<dbReference type="OrthoDB" id="9808276at2"/>
<gene>
    <name evidence="2" type="ORF">SAMN06296036_105304</name>
</gene>
<dbReference type="InterPro" id="IPR001509">
    <property type="entry name" value="Epimerase_deHydtase"/>
</dbReference>
<evidence type="ECO:0000313" key="2">
    <source>
        <dbReference type="EMBL" id="SMF14489.1"/>
    </source>
</evidence>
<evidence type="ECO:0000259" key="1">
    <source>
        <dbReference type="Pfam" id="PF01370"/>
    </source>
</evidence>
<organism evidence="2 3">
    <name type="scientific">Pseudobacteriovorax antillogorgiicola</name>
    <dbReference type="NCBI Taxonomy" id="1513793"/>
    <lineage>
        <taxon>Bacteria</taxon>
        <taxon>Pseudomonadati</taxon>
        <taxon>Bdellovibrionota</taxon>
        <taxon>Oligoflexia</taxon>
        <taxon>Oligoflexales</taxon>
        <taxon>Pseudobacteriovoracaceae</taxon>
        <taxon>Pseudobacteriovorax</taxon>
    </lineage>
</organism>
<dbReference type="InterPro" id="IPR036291">
    <property type="entry name" value="NAD(P)-bd_dom_sf"/>
</dbReference>
<dbReference type="GO" id="GO:0004029">
    <property type="term" value="F:aldehyde dehydrogenase (NAD+) activity"/>
    <property type="evidence" value="ECO:0007669"/>
    <property type="project" value="TreeGrafter"/>
</dbReference>
<dbReference type="InterPro" id="IPR051783">
    <property type="entry name" value="NAD(P)-dependent_oxidoreduct"/>
</dbReference>
<dbReference type="PANTHER" id="PTHR48079">
    <property type="entry name" value="PROTEIN YEEZ"/>
    <property type="match status" value="1"/>
</dbReference>
<dbReference type="Pfam" id="PF01370">
    <property type="entry name" value="Epimerase"/>
    <property type="match status" value="1"/>
</dbReference>
<dbReference type="SUPFAM" id="SSF51735">
    <property type="entry name" value="NAD(P)-binding Rossmann-fold domains"/>
    <property type="match status" value="1"/>
</dbReference>
<keyword evidence="3" id="KW-1185">Reference proteome</keyword>
<dbReference type="EMBL" id="FWZT01000005">
    <property type="protein sequence ID" value="SMF14489.1"/>
    <property type="molecule type" value="Genomic_DNA"/>
</dbReference>
<dbReference type="STRING" id="1513793.SAMN06296036_105304"/>
<dbReference type="GO" id="GO:0005737">
    <property type="term" value="C:cytoplasm"/>
    <property type="evidence" value="ECO:0007669"/>
    <property type="project" value="TreeGrafter"/>
</dbReference>
<sequence>MKRILVAGPGYVGLPLADALAKDHHVIGLQRSSLSHEGMESISCDLAKGIPQNLPACDEVYFCLAPKSRDLSRYRSTYFDGVKNLIKGLPQVPQKLFFISSTSVYGQKDGELVDETMAVPELASPYGRILLEAEQWVLDHVEKGFVIRFGGIYGPGRTRMVHRFKSGEEKLTKKPIFTNRIHRSDCVRALLHLRQDQLAPGIYNGVDSEPADKNQMIRWACDQWQIPLPDKSEEDLPQNKRVSNGKLLNSGFSFLYPSFREGYSELIQDEG</sequence>
<proteinExistence type="predicted"/>
<name>A0A1Y6BQL6_9BACT</name>
<feature type="domain" description="NAD-dependent epimerase/dehydratase" evidence="1">
    <location>
        <begin position="4"/>
        <end position="204"/>
    </location>
</feature>
<dbReference type="Proteomes" id="UP000192907">
    <property type="component" value="Unassembled WGS sequence"/>
</dbReference>
<dbReference type="CDD" id="cd05266">
    <property type="entry name" value="SDR_a4"/>
    <property type="match status" value="1"/>
</dbReference>
<dbReference type="AlphaFoldDB" id="A0A1Y6BQL6"/>
<dbReference type="Gene3D" id="3.40.50.720">
    <property type="entry name" value="NAD(P)-binding Rossmann-like Domain"/>
    <property type="match status" value="1"/>
</dbReference>